<evidence type="ECO:0000313" key="2">
    <source>
        <dbReference type="EMBL" id="PAX52919.1"/>
    </source>
</evidence>
<name>A0A2A2THN4_9CYAN</name>
<protein>
    <submittedName>
        <fullName evidence="2">DNA endonuclease</fullName>
    </submittedName>
</protein>
<organism evidence="2 3">
    <name type="scientific">Brunnivagina elsteri CCALA 953</name>
    <dbReference type="NCBI Taxonomy" id="987040"/>
    <lineage>
        <taxon>Bacteria</taxon>
        <taxon>Bacillati</taxon>
        <taxon>Cyanobacteriota</taxon>
        <taxon>Cyanophyceae</taxon>
        <taxon>Nostocales</taxon>
        <taxon>Calotrichaceae</taxon>
        <taxon>Brunnivagina</taxon>
    </lineage>
</organism>
<gene>
    <name evidence="2" type="ORF">CK510_16685</name>
</gene>
<proteinExistence type="predicted"/>
<dbReference type="InterPro" id="IPR004860">
    <property type="entry name" value="LAGLIDADG_dom"/>
</dbReference>
<keyword evidence="3" id="KW-1185">Reference proteome</keyword>
<reference evidence="2 3" key="1">
    <citation type="submission" date="2017-08" db="EMBL/GenBank/DDBJ databases">
        <title>Draft genome sequence of filamentous cyanobacterium Calothrix elsteri CCALA 953.</title>
        <authorList>
            <person name="Gagunashvili A.N."/>
            <person name="Elster J."/>
            <person name="Andresson O.S."/>
        </authorList>
    </citation>
    <scope>NUCLEOTIDE SEQUENCE [LARGE SCALE GENOMIC DNA]</scope>
    <source>
        <strain evidence="2 3">CCALA 953</strain>
    </source>
</reference>
<dbReference type="Gene3D" id="3.10.28.10">
    <property type="entry name" value="Homing endonucleases"/>
    <property type="match status" value="2"/>
</dbReference>
<dbReference type="SUPFAM" id="SSF55608">
    <property type="entry name" value="Homing endonucleases"/>
    <property type="match status" value="1"/>
</dbReference>
<dbReference type="InterPro" id="IPR027434">
    <property type="entry name" value="Homing_endonucl"/>
</dbReference>
<dbReference type="EMBL" id="NTFS01000187">
    <property type="protein sequence ID" value="PAX52919.1"/>
    <property type="molecule type" value="Genomic_DNA"/>
</dbReference>
<dbReference type="GO" id="GO:0004519">
    <property type="term" value="F:endonuclease activity"/>
    <property type="evidence" value="ECO:0007669"/>
    <property type="project" value="UniProtKB-KW"/>
</dbReference>
<dbReference type="RefSeq" id="WP_095722778.1">
    <property type="nucleotide sequence ID" value="NZ_NTFS01000187.1"/>
</dbReference>
<keyword evidence="2" id="KW-0540">Nuclease</keyword>
<sequence>MRQTFHCVVCGKKVELGLAHQACRHTCGSAECQAVYQKRYIAQVDRCRQNNRIKLLQSQGIDMVTCAVCNQQFEMIHHNHLKTHGLTVKEYKKLYPDLPTLNSRMKQTRGQGALAQSHYLSYLGKEPDHKLYEFLTGSLLGDGSLEKAYNKRNARYAEGGSNQKYLEWKHEFISQYFSCSFKEYLSLPHPKTGKRYKGWWLRTTVNPALTQLHSQWYNSKKVIPKSLILEYLTEFALIIWLCDDGCSSGGIKLYTLAFSEDEVKFLADLLKARFHLQGSILKNKNNQPFIRLNATSKLILREMTSKYIIPGMQYKLNF</sequence>
<dbReference type="OrthoDB" id="581204at2"/>
<dbReference type="Pfam" id="PF03161">
    <property type="entry name" value="LAGLIDADG_2"/>
    <property type="match status" value="1"/>
</dbReference>
<accession>A0A2A2THN4</accession>
<feature type="domain" description="Homing endonuclease LAGLIDADG" evidence="1">
    <location>
        <begin position="133"/>
        <end position="296"/>
    </location>
</feature>
<comment type="caution">
    <text evidence="2">The sequence shown here is derived from an EMBL/GenBank/DDBJ whole genome shotgun (WGS) entry which is preliminary data.</text>
</comment>
<keyword evidence="2" id="KW-0255">Endonuclease</keyword>
<dbReference type="AlphaFoldDB" id="A0A2A2THN4"/>
<keyword evidence="2" id="KW-0378">Hydrolase</keyword>
<evidence type="ECO:0000259" key="1">
    <source>
        <dbReference type="Pfam" id="PF03161"/>
    </source>
</evidence>
<dbReference type="Proteomes" id="UP000218238">
    <property type="component" value="Unassembled WGS sequence"/>
</dbReference>
<evidence type="ECO:0000313" key="3">
    <source>
        <dbReference type="Proteomes" id="UP000218238"/>
    </source>
</evidence>